<dbReference type="PANTHER" id="PTHR46390:SF1">
    <property type="entry name" value="MANNOSE-1-PHOSPHATE GUANYLYLTRANSFERASE"/>
    <property type="match status" value="1"/>
</dbReference>
<dbReference type="AlphaFoldDB" id="A0A4V6HRG5"/>
<dbReference type="GO" id="GO:0009298">
    <property type="term" value="P:GDP-mannose biosynthetic process"/>
    <property type="evidence" value="ECO:0007669"/>
    <property type="project" value="TreeGrafter"/>
</dbReference>
<keyword evidence="8" id="KW-1185">Reference proteome</keyword>
<feature type="domain" description="Mannose-6-phosphate isomerase cupin" evidence="6">
    <location>
        <begin position="700"/>
        <end position="776"/>
    </location>
</feature>
<proteinExistence type="predicted"/>
<dbReference type="GO" id="GO:0004475">
    <property type="term" value="F:mannose-1-phosphate guanylyltransferase (GTP) activity"/>
    <property type="evidence" value="ECO:0007669"/>
    <property type="project" value="InterPro"/>
</dbReference>
<dbReference type="RefSeq" id="WP_138003603.1">
    <property type="nucleotide sequence ID" value="NZ_QGQD01000079.1"/>
</dbReference>
<dbReference type="PANTHER" id="PTHR46390">
    <property type="entry name" value="MANNOSE-1-PHOSPHATE GUANYLYLTRANSFERASE"/>
    <property type="match status" value="1"/>
</dbReference>
<feature type="domain" description="Mannose-6-phosphate isomerase type II C-terminal" evidence="4">
    <location>
        <begin position="339"/>
        <end position="445"/>
    </location>
</feature>
<accession>A0A4V6HRG5</accession>
<feature type="domain" description="Nucleotidyl transferase" evidence="3">
    <location>
        <begin position="2"/>
        <end position="261"/>
    </location>
</feature>
<evidence type="ECO:0000313" key="8">
    <source>
        <dbReference type="Proteomes" id="UP000306509"/>
    </source>
</evidence>
<feature type="domain" description="Phosphomannose isomerase type I catalytic" evidence="5">
    <location>
        <begin position="461"/>
        <end position="561"/>
    </location>
</feature>
<name>A0A4V6HRG5_9FIRM</name>
<comment type="caution">
    <text evidence="7">The sequence shown here is derived from an EMBL/GenBank/DDBJ whole genome shotgun (WGS) entry which is preliminary data.</text>
</comment>
<keyword evidence="7" id="KW-0808">Transferase</keyword>
<sequence>MKCIVLAGGKGNSLWPLSRENYPKQFMQIKENRSIFQETIARNMPFCEEYIIVTNYNYHFIVEGQMKAFQGLKYRCIFEEEGRKTAPAIAIACFCSNPSDLVYVVSSDHIIEGSTYKDTIIAAEKLAREGALVTFGIKASSPHTGYGYIRYTGEKVCSFHEKPDYSTAVNYIDSGDYYWNSGNFLFVAGDFLHELQLEAPQIYDACRKLILKKSLSKKEILLSYEEMRTIPAVSVENAVFERSKNVKVVKSDYYWQDISDIAVLASYMSAKNEERIIEEDCKDVMVINHTDKKLVVVNNLEDTIVVNTEDVTYVTSKYKTDNIKEIMKKNQKIYNNYFENNTVIYNSWGTVEILNQTEYYKVKKVTLFPGKATTYHRHEHRSEQWSVVEGVATITVDKSTKDYQINENVFFSSGTPHMLSNNTNENVVIIEVATGKLMADIDMEYISEGTTQSVVKETIVKCEPTFKDYLWGGRKLRDVYSKNCEYDVIAESWELSSHGDGQSSIAEGNYKGMLFDEYLKVIGTEALGWKCKAFERFPILIKFIDAKQQLSIQVHPDDSYALREEYEYGKNEMWYIMDCEEGAFIYFGVNRKVSKQELKERIENNTVLEILNKVEVKKGDTFFVNAGTIHAIGAGILLCEIQQNSNCTYRLYDYGRTDKYGRLRELHIDKALEVSTLEYDSNLQKMDYPITNGTGYQEQQLGQCKYFVSIKYLVSKEVVFQVDDTSFVAVVIIKGNGEIITQGTGLKFKAGDTFFIHAGKKTVCVQGKCEFILTHV</sequence>
<dbReference type="CDD" id="cd02213">
    <property type="entry name" value="cupin_PMI_typeII_C"/>
    <property type="match status" value="1"/>
</dbReference>
<protein>
    <recommendedName>
        <fullName evidence="1">Phosphohexomutase</fullName>
    </recommendedName>
    <alternativeName>
        <fullName evidence="2">Phosphomannose isomerase</fullName>
    </alternativeName>
</protein>
<dbReference type="Gene3D" id="3.90.550.10">
    <property type="entry name" value="Spore Coat Polysaccharide Biosynthesis Protein SpsA, Chain A"/>
    <property type="match status" value="1"/>
</dbReference>
<dbReference type="Pfam" id="PF01050">
    <property type="entry name" value="MannoseP_isomer"/>
    <property type="match status" value="1"/>
</dbReference>
<dbReference type="Pfam" id="PF20511">
    <property type="entry name" value="PMI_typeI_cat"/>
    <property type="match status" value="1"/>
</dbReference>
<organism evidence="7 8">
    <name type="scientific">Robinsoniella peoriensis</name>
    <dbReference type="NCBI Taxonomy" id="180332"/>
    <lineage>
        <taxon>Bacteria</taxon>
        <taxon>Bacillati</taxon>
        <taxon>Bacillota</taxon>
        <taxon>Clostridia</taxon>
        <taxon>Lachnospirales</taxon>
        <taxon>Lachnospiraceae</taxon>
        <taxon>Robinsoniella</taxon>
    </lineage>
</organism>
<dbReference type="SUPFAM" id="SSF51182">
    <property type="entry name" value="RmlC-like cupins"/>
    <property type="match status" value="2"/>
</dbReference>
<dbReference type="CDD" id="cd02509">
    <property type="entry name" value="GDP-M1P_Guanylyltransferase"/>
    <property type="match status" value="1"/>
</dbReference>
<dbReference type="GO" id="GO:0008270">
    <property type="term" value="F:zinc ion binding"/>
    <property type="evidence" value="ECO:0007669"/>
    <property type="project" value="InterPro"/>
</dbReference>
<dbReference type="CDD" id="cd07010">
    <property type="entry name" value="cupin_PMI_type_I_N_bac"/>
    <property type="match status" value="1"/>
</dbReference>
<evidence type="ECO:0000259" key="4">
    <source>
        <dbReference type="Pfam" id="PF01050"/>
    </source>
</evidence>
<evidence type="ECO:0000313" key="7">
    <source>
        <dbReference type="EMBL" id="TLC98907.1"/>
    </source>
</evidence>
<evidence type="ECO:0000259" key="6">
    <source>
        <dbReference type="Pfam" id="PF21621"/>
    </source>
</evidence>
<gene>
    <name evidence="7" type="primary">rfbM</name>
    <name evidence="7" type="ORF">DSM106044_04237</name>
</gene>
<dbReference type="Pfam" id="PF00483">
    <property type="entry name" value="NTP_transferase"/>
    <property type="match status" value="1"/>
</dbReference>
<dbReference type="Proteomes" id="UP000306509">
    <property type="component" value="Unassembled WGS sequence"/>
</dbReference>
<dbReference type="InterPro" id="IPR011051">
    <property type="entry name" value="RmlC_Cupin_sf"/>
</dbReference>
<dbReference type="InterPro" id="IPR014710">
    <property type="entry name" value="RmlC-like_jellyroll"/>
</dbReference>
<dbReference type="InterPro" id="IPR005835">
    <property type="entry name" value="NTP_transferase_dom"/>
</dbReference>
<evidence type="ECO:0000259" key="5">
    <source>
        <dbReference type="Pfam" id="PF20511"/>
    </source>
</evidence>
<dbReference type="InterPro" id="IPR051161">
    <property type="entry name" value="Mannose-6P_isomerase_type2"/>
</dbReference>
<dbReference type="InterPro" id="IPR001538">
    <property type="entry name" value="Man6P_isomerase-2_C"/>
</dbReference>
<evidence type="ECO:0000256" key="2">
    <source>
        <dbReference type="ARBA" id="ARBA00030762"/>
    </source>
</evidence>
<reference evidence="7 8" key="1">
    <citation type="journal article" date="2019" name="Anaerobe">
        <title>Detection of Robinsoniella peoriensis in multiple bone samples of a trauma patient.</title>
        <authorList>
            <person name="Schrottner P."/>
            <person name="Hartwich K."/>
            <person name="Bunk B."/>
            <person name="Schober I."/>
            <person name="Helbig S."/>
            <person name="Rudolph W.W."/>
            <person name="Gunzer F."/>
        </authorList>
    </citation>
    <scope>NUCLEOTIDE SEQUENCE [LARGE SCALE GENOMIC DNA]</scope>
    <source>
        <strain evidence="7 8">DSM 106044</strain>
    </source>
</reference>
<dbReference type="SUPFAM" id="SSF53448">
    <property type="entry name" value="Nucleotide-diphospho-sugar transferases"/>
    <property type="match status" value="1"/>
</dbReference>
<dbReference type="EMBL" id="QGQD01000079">
    <property type="protein sequence ID" value="TLC98907.1"/>
    <property type="molecule type" value="Genomic_DNA"/>
</dbReference>
<dbReference type="InterPro" id="IPR046457">
    <property type="entry name" value="PMI_typeI_cat"/>
</dbReference>
<dbReference type="Pfam" id="PF21621">
    <property type="entry name" value="MPI_cupin_dom"/>
    <property type="match status" value="1"/>
</dbReference>
<keyword evidence="7" id="KW-0548">Nucleotidyltransferase</keyword>
<evidence type="ECO:0000259" key="3">
    <source>
        <dbReference type="Pfam" id="PF00483"/>
    </source>
</evidence>
<dbReference type="InterPro" id="IPR049577">
    <property type="entry name" value="GMPP_N"/>
</dbReference>
<dbReference type="GO" id="GO:0004476">
    <property type="term" value="F:mannose-6-phosphate isomerase activity"/>
    <property type="evidence" value="ECO:0007669"/>
    <property type="project" value="InterPro"/>
</dbReference>
<evidence type="ECO:0000256" key="1">
    <source>
        <dbReference type="ARBA" id="ARBA00029741"/>
    </source>
</evidence>
<dbReference type="InterPro" id="IPR029044">
    <property type="entry name" value="Nucleotide-diphossugar_trans"/>
</dbReference>
<dbReference type="InterPro" id="IPR049071">
    <property type="entry name" value="MPI_cupin_dom"/>
</dbReference>
<dbReference type="Gene3D" id="2.60.120.10">
    <property type="entry name" value="Jelly Rolls"/>
    <property type="match status" value="3"/>
</dbReference>
<dbReference type="GO" id="GO:0005976">
    <property type="term" value="P:polysaccharide metabolic process"/>
    <property type="evidence" value="ECO:0007669"/>
    <property type="project" value="InterPro"/>
</dbReference>